<reference evidence="1 2" key="1">
    <citation type="submission" date="2023-07" db="EMBL/GenBank/DDBJ databases">
        <title>Genomic Encyclopedia of Type Strains, Phase IV (KMG-IV): sequencing the most valuable type-strain genomes for metagenomic binning, comparative biology and taxonomic classification.</title>
        <authorList>
            <person name="Goeker M."/>
        </authorList>
    </citation>
    <scope>NUCLEOTIDE SEQUENCE [LARGE SCALE GENOMIC DNA]</scope>
    <source>
        <strain evidence="1 2">DSM 19922</strain>
    </source>
</reference>
<dbReference type="Gene3D" id="3.30.1580.10">
    <property type="entry name" value="Head-to-tail joining protein W"/>
    <property type="match status" value="1"/>
</dbReference>
<dbReference type="SUPFAM" id="SSF64210">
    <property type="entry name" value="Head-to-tail joining protein W, gpW"/>
    <property type="match status" value="1"/>
</dbReference>
<protein>
    <recommendedName>
        <fullName evidence="3">Phage tail protein</fullName>
    </recommendedName>
</protein>
<evidence type="ECO:0000313" key="2">
    <source>
        <dbReference type="Proteomes" id="UP001244552"/>
    </source>
</evidence>
<dbReference type="EMBL" id="JAUSVU010000039">
    <property type="protein sequence ID" value="MDQ0537143.1"/>
    <property type="molecule type" value="Genomic_DNA"/>
</dbReference>
<proteinExistence type="predicted"/>
<dbReference type="Proteomes" id="UP001244552">
    <property type="component" value="Unassembled WGS sequence"/>
</dbReference>
<evidence type="ECO:0008006" key="3">
    <source>
        <dbReference type="Google" id="ProtNLM"/>
    </source>
</evidence>
<dbReference type="Pfam" id="PF02831">
    <property type="entry name" value="gpW"/>
    <property type="match status" value="1"/>
</dbReference>
<comment type="caution">
    <text evidence="1">The sequence shown here is derived from an EMBL/GenBank/DDBJ whole genome shotgun (WGS) entry which is preliminary data.</text>
</comment>
<dbReference type="InterPro" id="IPR004174">
    <property type="entry name" value="GpW"/>
</dbReference>
<evidence type="ECO:0000313" key="1">
    <source>
        <dbReference type="EMBL" id="MDQ0537143.1"/>
    </source>
</evidence>
<dbReference type="RefSeq" id="WP_209990818.1">
    <property type="nucleotide sequence ID" value="NZ_JAGINO010000037.1"/>
</dbReference>
<sequence length="76" mass="8584">MALIPEDEERLRRYLSEARDALHRVSIGRQKVQVRADTGETVQYSPATVSDLRAYIADLETRLGIRSGRGPIQLAF</sequence>
<gene>
    <name evidence="1" type="ORF">QO018_006043</name>
</gene>
<dbReference type="InterPro" id="IPR036626">
    <property type="entry name" value="GpW_sf"/>
</dbReference>
<accession>A0ABU0MUG9</accession>
<organism evidence="1 2">
    <name type="scientific">Azospirillum picis</name>
    <dbReference type="NCBI Taxonomy" id="488438"/>
    <lineage>
        <taxon>Bacteria</taxon>
        <taxon>Pseudomonadati</taxon>
        <taxon>Pseudomonadota</taxon>
        <taxon>Alphaproteobacteria</taxon>
        <taxon>Rhodospirillales</taxon>
        <taxon>Azospirillaceae</taxon>
        <taxon>Azospirillum</taxon>
    </lineage>
</organism>
<name>A0ABU0MUG9_9PROT</name>
<keyword evidence="2" id="KW-1185">Reference proteome</keyword>